<dbReference type="KEGG" id="dfa:DFA_08498"/>
<feature type="compositionally biased region" description="Polar residues" evidence="1">
    <location>
        <begin position="1"/>
        <end position="11"/>
    </location>
</feature>
<evidence type="ECO:0000313" key="3">
    <source>
        <dbReference type="EMBL" id="EGG17502.1"/>
    </source>
</evidence>
<dbReference type="PANTHER" id="PTHR36911:SF3">
    <property type="entry name" value="GATA ZINC FINGER DOMAIN-CONTAINING PROTEIN 4-RELATED"/>
    <property type="match status" value="1"/>
</dbReference>
<sequence>MSQTYHHSPNIKSEDDHHHHHRHHYDSNTITREKIETLFLLRMFDNVIIQCLTLLNGNQYMDMESNNNNNGSGNNTTTKKINSLLEMTDGLQHSCAESSSSSSLLDTCQCQWIIELLVQSLYEVGRSDDAISLVYGFYFNSLLPFNVLILITHLLVDNKQYKQSKYIIEEALNRRKVVGSDYYDPNDVDVLTQDGYDQLVELLIFHVMFRMNETEEAKNYLLLGNASHLSPHKLQGFTQSLQEMIQIKEIEEKNQKELQLLQEKEKEKEKLRQQQLPKSSSSSPSISNSPSFSNLNSVNNNINNNNNEDQNNNNNIDNSQRKMTNRELLNRFIQGGTKEKMEMMITLFKNSIVKTKRAIGETGSLIVPDRKRVRKMLPLLIWSTIIFFSIRHLVKVLKARNKPLPLPNGSKIKPTHNNNNASSLVKRRNLGSSSSNRFNQNNNSQFGSPFGNIYRSFKELISLIVNYRY</sequence>
<keyword evidence="2" id="KW-0812">Transmembrane</keyword>
<evidence type="ECO:0000313" key="4">
    <source>
        <dbReference type="Proteomes" id="UP000007797"/>
    </source>
</evidence>
<dbReference type="OrthoDB" id="21263at2759"/>
<reference evidence="4" key="1">
    <citation type="journal article" date="2011" name="Genome Res.">
        <title>Phylogeny-wide analysis of social amoeba genomes highlights ancient origins for complex intercellular communication.</title>
        <authorList>
            <person name="Heidel A.J."/>
            <person name="Lawal H.M."/>
            <person name="Felder M."/>
            <person name="Schilde C."/>
            <person name="Helps N.R."/>
            <person name="Tunggal B."/>
            <person name="Rivero F."/>
            <person name="John U."/>
            <person name="Schleicher M."/>
            <person name="Eichinger L."/>
            <person name="Platzer M."/>
            <person name="Noegel A.A."/>
            <person name="Schaap P."/>
            <person name="Gloeckner G."/>
        </authorList>
    </citation>
    <scope>NUCLEOTIDE SEQUENCE [LARGE SCALE GENOMIC DNA]</scope>
    <source>
        <strain evidence="4">SH3</strain>
    </source>
</reference>
<proteinExistence type="predicted"/>
<dbReference type="Proteomes" id="UP000007797">
    <property type="component" value="Unassembled WGS sequence"/>
</dbReference>
<feature type="region of interest" description="Disordered" evidence="1">
    <location>
        <begin position="1"/>
        <end position="27"/>
    </location>
</feature>
<evidence type="ECO:0000256" key="2">
    <source>
        <dbReference type="SAM" id="Phobius"/>
    </source>
</evidence>
<dbReference type="AlphaFoldDB" id="F4Q2N5"/>
<feature type="region of interest" description="Disordered" evidence="1">
    <location>
        <begin position="265"/>
        <end position="323"/>
    </location>
</feature>
<feature type="transmembrane region" description="Helical" evidence="2">
    <location>
        <begin position="135"/>
        <end position="156"/>
    </location>
</feature>
<dbReference type="RefSeq" id="XP_004355986.1">
    <property type="nucleotide sequence ID" value="XM_004355933.1"/>
</dbReference>
<name>F4Q2N5_CACFS</name>
<keyword evidence="4" id="KW-1185">Reference proteome</keyword>
<gene>
    <name evidence="3" type="ORF">DFA_08498</name>
</gene>
<accession>F4Q2N5</accession>
<keyword evidence="2" id="KW-1133">Transmembrane helix</keyword>
<dbReference type="GeneID" id="14869654"/>
<evidence type="ECO:0000256" key="1">
    <source>
        <dbReference type="SAM" id="MobiDB-lite"/>
    </source>
</evidence>
<protein>
    <submittedName>
        <fullName evidence="3">Uncharacterized protein</fullName>
    </submittedName>
</protein>
<feature type="compositionally biased region" description="Low complexity" evidence="1">
    <location>
        <begin position="273"/>
        <end position="318"/>
    </location>
</feature>
<organism evidence="3 4">
    <name type="scientific">Cavenderia fasciculata</name>
    <name type="common">Slime mold</name>
    <name type="synonym">Dictyostelium fasciculatum</name>
    <dbReference type="NCBI Taxonomy" id="261658"/>
    <lineage>
        <taxon>Eukaryota</taxon>
        <taxon>Amoebozoa</taxon>
        <taxon>Evosea</taxon>
        <taxon>Eumycetozoa</taxon>
        <taxon>Dictyostelia</taxon>
        <taxon>Acytosteliales</taxon>
        <taxon>Cavenderiaceae</taxon>
        <taxon>Cavenderia</taxon>
    </lineage>
</organism>
<dbReference type="PANTHER" id="PTHR36911">
    <property type="entry name" value="LIM ZINC-BINDING DOMAIN-CONTAINING PROTEIN-RELATED"/>
    <property type="match status" value="1"/>
</dbReference>
<dbReference type="EMBL" id="GL883021">
    <property type="protein sequence ID" value="EGG17502.1"/>
    <property type="molecule type" value="Genomic_DNA"/>
</dbReference>
<feature type="transmembrane region" description="Helical" evidence="2">
    <location>
        <begin position="376"/>
        <end position="394"/>
    </location>
</feature>
<keyword evidence="2" id="KW-0472">Membrane</keyword>